<feature type="compositionally biased region" description="Polar residues" evidence="1">
    <location>
        <begin position="138"/>
        <end position="149"/>
    </location>
</feature>
<accession>A0ABU1FH47</accession>
<sequence length="197" mass="20953">MLHLKHASIDRRIDGRERRRGIGAREHLGKREGERITGSVETAARAVVHADAVLLAVERHTPVGRRAQPPRGVAHAHVKPGVAMHPQSVHARDGGGRGRSADPHGAHQVRVRVRSGEPSVADTIDLGGAHGRPHLVSGASQLDQPSQWQDAARRSQVGQGRGHGSSVPDPHGLIRRIGGDCGEPHSLMHEIPDAGPA</sequence>
<dbReference type="RefSeq" id="WP_310519724.1">
    <property type="nucleotide sequence ID" value="NZ_BAABBS010000004.1"/>
</dbReference>
<dbReference type="Proteomes" id="UP001260072">
    <property type="component" value="Unassembled WGS sequence"/>
</dbReference>
<evidence type="ECO:0000313" key="2">
    <source>
        <dbReference type="EMBL" id="MDR5691069.1"/>
    </source>
</evidence>
<organism evidence="2 3">
    <name type="scientific">Agromyces indicus</name>
    <dbReference type="NCBI Taxonomy" id="758919"/>
    <lineage>
        <taxon>Bacteria</taxon>
        <taxon>Bacillati</taxon>
        <taxon>Actinomycetota</taxon>
        <taxon>Actinomycetes</taxon>
        <taxon>Micrococcales</taxon>
        <taxon>Microbacteriaceae</taxon>
        <taxon>Agromyces</taxon>
    </lineage>
</organism>
<keyword evidence="3" id="KW-1185">Reference proteome</keyword>
<dbReference type="EMBL" id="JAVKGS010000001">
    <property type="protein sequence ID" value="MDR5691069.1"/>
    <property type="molecule type" value="Genomic_DNA"/>
</dbReference>
<evidence type="ECO:0000256" key="1">
    <source>
        <dbReference type="SAM" id="MobiDB-lite"/>
    </source>
</evidence>
<feature type="region of interest" description="Disordered" evidence="1">
    <location>
        <begin position="86"/>
        <end position="106"/>
    </location>
</feature>
<evidence type="ECO:0000313" key="3">
    <source>
        <dbReference type="Proteomes" id="UP001260072"/>
    </source>
</evidence>
<feature type="region of interest" description="Disordered" evidence="1">
    <location>
        <begin position="125"/>
        <end position="172"/>
    </location>
</feature>
<name>A0ABU1FH47_9MICO</name>
<feature type="compositionally biased region" description="Basic and acidic residues" evidence="1">
    <location>
        <begin position="90"/>
        <end position="105"/>
    </location>
</feature>
<proteinExistence type="predicted"/>
<protein>
    <submittedName>
        <fullName evidence="2">Uncharacterized protein</fullName>
    </submittedName>
</protein>
<comment type="caution">
    <text evidence="2">The sequence shown here is derived from an EMBL/GenBank/DDBJ whole genome shotgun (WGS) entry which is preliminary data.</text>
</comment>
<gene>
    <name evidence="2" type="ORF">RH861_03235</name>
</gene>
<reference evidence="3" key="1">
    <citation type="submission" date="2023-07" db="EMBL/GenBank/DDBJ databases">
        <title>Description of three actinobacteria isolated from air of manufacturing shop in a pharmaceutical factory.</title>
        <authorList>
            <person name="Zhang D.-F."/>
        </authorList>
    </citation>
    <scope>NUCLEOTIDE SEQUENCE [LARGE SCALE GENOMIC DNA]</scope>
    <source>
        <strain evidence="3">CCTCC AB 2011122</strain>
    </source>
</reference>